<keyword evidence="5" id="KW-0479">Metal-binding</keyword>
<evidence type="ECO:0000256" key="7">
    <source>
        <dbReference type="ARBA" id="ARBA00022792"/>
    </source>
</evidence>
<evidence type="ECO:0000256" key="4">
    <source>
        <dbReference type="ARBA" id="ARBA00022568"/>
    </source>
</evidence>
<evidence type="ECO:0000256" key="11">
    <source>
        <dbReference type="ARBA" id="ARBA00023128"/>
    </source>
</evidence>
<dbReference type="EMBL" id="GG738861">
    <property type="protein sequence ID" value="EFC45753.1"/>
    <property type="molecule type" value="Genomic_DNA"/>
</dbReference>
<protein>
    <submittedName>
        <fullName evidence="15">Predicted protein</fullName>
    </submittedName>
</protein>
<evidence type="ECO:0000256" key="12">
    <source>
        <dbReference type="ARBA" id="ARBA00023136"/>
    </source>
</evidence>
<keyword evidence="8" id="KW-0106">Calcium</keyword>
<gene>
    <name evidence="15" type="ORF">NAEGRDRAFT_66130</name>
</gene>
<feature type="domain" description="EF-hand" evidence="14">
    <location>
        <begin position="186"/>
        <end position="221"/>
    </location>
</feature>
<evidence type="ECO:0000313" key="15">
    <source>
        <dbReference type="EMBL" id="EFC45753.1"/>
    </source>
</evidence>
<dbReference type="InterPro" id="IPR039800">
    <property type="entry name" value="MICU1/2/3"/>
</dbReference>
<name>D2VB88_NAEGR</name>
<evidence type="ECO:0000256" key="6">
    <source>
        <dbReference type="ARBA" id="ARBA00022737"/>
    </source>
</evidence>
<dbReference type="PROSITE" id="PS00018">
    <property type="entry name" value="EF_HAND_1"/>
    <property type="match status" value="3"/>
</dbReference>
<sequence length="445" mass="50379">MPLPARTSSFRRAASIVLSSVINNNRSPSSSLSSYQCNNSLKGCSQLVGSSSNVRFYKYNYSQISAEEIRRLSEESYSNGRLPWVTGLLGVLAGFGLGYLLAETTEEPKLKEAGIEKVAKGSSKNIVELFEQYADVDIVDPKTGRTEKMMSLEAFINSLLTSRPDAPSWVALPRRDGKLLVDKKRANDEQLKLIFDYADTDKNGYISFDEYALFMTFLSCSERQLQIAFQCFDLDGSGSIEASEFKELIKASRLRKSSKKDILDDIDWNNNGLMNRLFGKDLSQKLSFEEFNKFIHKCKSALLKQEFLQYDVEGNGLISVEAFSELMTKSVHYNSTNISDFKRQLNLLKTRGFFAPTGRIDYDTFKAFNDMASHSEDIGIAIQLITSSRGGMKKQDFKFALERVAKIKVNDRVVDLVYAIYDKDKDGVLEYDEFMSTMKARKEKM</sequence>
<comment type="subcellular location">
    <subcellularLocation>
        <location evidence="1">Mitochondrion inner membrane</location>
    </subcellularLocation>
    <subcellularLocation>
        <location evidence="2">Mitochondrion intermembrane space</location>
    </subcellularLocation>
</comment>
<dbReference type="GeneID" id="8858979"/>
<evidence type="ECO:0000256" key="1">
    <source>
        <dbReference type="ARBA" id="ARBA00004273"/>
    </source>
</evidence>
<dbReference type="AlphaFoldDB" id="D2VB88"/>
<evidence type="ECO:0000256" key="2">
    <source>
        <dbReference type="ARBA" id="ARBA00004569"/>
    </source>
</evidence>
<evidence type="ECO:0000256" key="9">
    <source>
        <dbReference type="ARBA" id="ARBA00022946"/>
    </source>
</evidence>
<keyword evidence="10" id="KW-0406">Ion transport</keyword>
<dbReference type="Gene3D" id="1.10.238.10">
    <property type="entry name" value="EF-hand"/>
    <property type="match status" value="4"/>
</dbReference>
<dbReference type="VEuPathDB" id="AmoebaDB:NAEGRDRAFT_66130"/>
<feature type="domain" description="EF-hand" evidence="14">
    <location>
        <begin position="298"/>
        <end position="333"/>
    </location>
</feature>
<dbReference type="InParanoid" id="D2VB88"/>
<dbReference type="STRING" id="5762.D2VB88"/>
<dbReference type="CDD" id="cd00051">
    <property type="entry name" value="EFh"/>
    <property type="match status" value="1"/>
</dbReference>
<keyword evidence="16" id="KW-1185">Reference proteome</keyword>
<dbReference type="OMA" id="VRTEVWK"/>
<dbReference type="Proteomes" id="UP000006671">
    <property type="component" value="Unassembled WGS sequence"/>
</dbReference>
<keyword evidence="4" id="KW-0109">Calcium transport</keyword>
<reference evidence="15 16" key="1">
    <citation type="journal article" date="2010" name="Cell">
        <title>The genome of Naegleria gruberi illuminates early eukaryotic versatility.</title>
        <authorList>
            <person name="Fritz-Laylin L.K."/>
            <person name="Prochnik S.E."/>
            <person name="Ginger M.L."/>
            <person name="Dacks J.B."/>
            <person name="Carpenter M.L."/>
            <person name="Field M.C."/>
            <person name="Kuo A."/>
            <person name="Paredez A."/>
            <person name="Chapman J."/>
            <person name="Pham J."/>
            <person name="Shu S."/>
            <person name="Neupane R."/>
            <person name="Cipriano M."/>
            <person name="Mancuso J."/>
            <person name="Tu H."/>
            <person name="Salamov A."/>
            <person name="Lindquist E."/>
            <person name="Shapiro H."/>
            <person name="Lucas S."/>
            <person name="Grigoriev I.V."/>
            <person name="Cande W.Z."/>
            <person name="Fulton C."/>
            <person name="Rokhsar D.S."/>
            <person name="Dawson S.C."/>
        </authorList>
    </citation>
    <scope>NUCLEOTIDE SEQUENCE [LARGE SCALE GENOMIC DNA]</scope>
    <source>
        <strain evidence="15 16">NEG-M</strain>
    </source>
</reference>
<evidence type="ECO:0000256" key="3">
    <source>
        <dbReference type="ARBA" id="ARBA00022448"/>
    </source>
</evidence>
<evidence type="ECO:0000256" key="13">
    <source>
        <dbReference type="ARBA" id="ARBA00038333"/>
    </source>
</evidence>
<evidence type="ECO:0000256" key="8">
    <source>
        <dbReference type="ARBA" id="ARBA00022837"/>
    </source>
</evidence>
<dbReference type="GO" id="GO:0036444">
    <property type="term" value="P:calcium import into the mitochondrion"/>
    <property type="evidence" value="ECO:0007669"/>
    <property type="project" value="TreeGrafter"/>
</dbReference>
<dbReference type="Pfam" id="PF13202">
    <property type="entry name" value="EF-hand_5"/>
    <property type="match status" value="1"/>
</dbReference>
<keyword evidence="3" id="KW-0813">Transport</keyword>
<evidence type="ECO:0000259" key="14">
    <source>
        <dbReference type="PROSITE" id="PS50222"/>
    </source>
</evidence>
<evidence type="ECO:0000313" key="16">
    <source>
        <dbReference type="Proteomes" id="UP000006671"/>
    </source>
</evidence>
<keyword evidence="11" id="KW-0496">Mitochondrion</keyword>
<feature type="domain" description="EF-hand" evidence="14">
    <location>
        <begin position="222"/>
        <end position="255"/>
    </location>
</feature>
<dbReference type="PANTHER" id="PTHR12294:SF1">
    <property type="entry name" value="CALCIUM UPTAKE PROTEIN 1, MITOCHONDRIAL"/>
    <property type="match status" value="1"/>
</dbReference>
<dbReference type="eggNOG" id="KOG2643">
    <property type="taxonomic scope" value="Eukaryota"/>
</dbReference>
<dbReference type="InterPro" id="IPR011992">
    <property type="entry name" value="EF-hand-dom_pair"/>
</dbReference>
<dbReference type="Pfam" id="PF13833">
    <property type="entry name" value="EF-hand_8"/>
    <property type="match status" value="1"/>
</dbReference>
<dbReference type="GO" id="GO:0005758">
    <property type="term" value="C:mitochondrial intermembrane space"/>
    <property type="evidence" value="ECO:0007669"/>
    <property type="project" value="UniProtKB-SubCell"/>
</dbReference>
<evidence type="ECO:0000256" key="10">
    <source>
        <dbReference type="ARBA" id="ARBA00023065"/>
    </source>
</evidence>
<keyword evidence="7" id="KW-0999">Mitochondrion inner membrane</keyword>
<dbReference type="GO" id="GO:0005509">
    <property type="term" value="F:calcium ion binding"/>
    <property type="evidence" value="ECO:0007669"/>
    <property type="project" value="InterPro"/>
</dbReference>
<dbReference type="KEGG" id="ngr:NAEGRDRAFT_66130"/>
<feature type="domain" description="EF-hand" evidence="14">
    <location>
        <begin position="409"/>
        <end position="444"/>
    </location>
</feature>
<dbReference type="InterPro" id="IPR002048">
    <property type="entry name" value="EF_hand_dom"/>
</dbReference>
<keyword evidence="6" id="KW-0677">Repeat</keyword>
<dbReference type="OrthoDB" id="186625at2759"/>
<accession>D2VB88</accession>
<evidence type="ECO:0000256" key="5">
    <source>
        <dbReference type="ARBA" id="ARBA00022723"/>
    </source>
</evidence>
<dbReference type="SMART" id="SM00054">
    <property type="entry name" value="EFh"/>
    <property type="match status" value="4"/>
</dbReference>
<dbReference type="SUPFAM" id="SSF47473">
    <property type="entry name" value="EF-hand"/>
    <property type="match status" value="2"/>
</dbReference>
<dbReference type="InterPro" id="IPR018247">
    <property type="entry name" value="EF_Hand_1_Ca_BS"/>
</dbReference>
<dbReference type="GO" id="GO:1990246">
    <property type="term" value="C:uniplex complex"/>
    <property type="evidence" value="ECO:0007669"/>
    <property type="project" value="TreeGrafter"/>
</dbReference>
<proteinExistence type="inferred from homology"/>
<dbReference type="PANTHER" id="PTHR12294">
    <property type="entry name" value="EF HAND DOMAIN FAMILY A1,A2-RELATED"/>
    <property type="match status" value="1"/>
</dbReference>
<organism evidence="16">
    <name type="scientific">Naegleria gruberi</name>
    <name type="common">Amoeba</name>
    <dbReference type="NCBI Taxonomy" id="5762"/>
    <lineage>
        <taxon>Eukaryota</taxon>
        <taxon>Discoba</taxon>
        <taxon>Heterolobosea</taxon>
        <taxon>Tetramitia</taxon>
        <taxon>Eutetramitia</taxon>
        <taxon>Vahlkampfiidae</taxon>
        <taxon>Naegleria</taxon>
    </lineage>
</organism>
<dbReference type="PROSITE" id="PS50222">
    <property type="entry name" value="EF_HAND_2"/>
    <property type="match status" value="4"/>
</dbReference>
<dbReference type="GO" id="GO:0051560">
    <property type="term" value="P:mitochondrial calcium ion homeostasis"/>
    <property type="evidence" value="ECO:0007669"/>
    <property type="project" value="TreeGrafter"/>
</dbReference>
<keyword evidence="9" id="KW-0809">Transit peptide</keyword>
<comment type="similarity">
    <text evidence="13">Belongs to the MICU1 family. MICU1 subfamily.</text>
</comment>
<keyword evidence="12" id="KW-0472">Membrane</keyword>
<dbReference type="RefSeq" id="XP_002678497.1">
    <property type="nucleotide sequence ID" value="XM_002678451.1"/>
</dbReference>